<evidence type="ECO:0000256" key="10">
    <source>
        <dbReference type="ARBA" id="ARBA00023136"/>
    </source>
</evidence>
<dbReference type="CDD" id="cd00082">
    <property type="entry name" value="HisKA"/>
    <property type="match status" value="1"/>
</dbReference>
<comment type="caution">
    <text evidence="14">The sequence shown here is derived from an EMBL/GenBank/DDBJ whole genome shotgun (WGS) entry which is preliminary data.</text>
</comment>
<dbReference type="Gene3D" id="6.10.340.10">
    <property type="match status" value="1"/>
</dbReference>
<evidence type="ECO:0000256" key="1">
    <source>
        <dbReference type="ARBA" id="ARBA00000085"/>
    </source>
</evidence>
<evidence type="ECO:0000259" key="13">
    <source>
        <dbReference type="PROSITE" id="PS50885"/>
    </source>
</evidence>
<dbReference type="PRINTS" id="PR00344">
    <property type="entry name" value="BCTRLSENSOR"/>
</dbReference>
<keyword evidence="7 14" id="KW-0418">Kinase</keyword>
<dbReference type="Pfam" id="PF00672">
    <property type="entry name" value="HAMP"/>
    <property type="match status" value="1"/>
</dbReference>
<dbReference type="PANTHER" id="PTHR45436:SF5">
    <property type="entry name" value="SENSOR HISTIDINE KINASE TRCS"/>
    <property type="match status" value="1"/>
</dbReference>
<keyword evidence="15" id="KW-1185">Reference proteome</keyword>
<name>A0ABV3P4P3_9ACTN</name>
<comment type="subcellular location">
    <subcellularLocation>
        <location evidence="2">Cell membrane</location>
    </subcellularLocation>
</comment>
<dbReference type="InterPro" id="IPR003661">
    <property type="entry name" value="HisK_dim/P_dom"/>
</dbReference>
<dbReference type="SMART" id="SM00388">
    <property type="entry name" value="HisKA"/>
    <property type="match status" value="1"/>
</dbReference>
<evidence type="ECO:0000256" key="2">
    <source>
        <dbReference type="ARBA" id="ARBA00004236"/>
    </source>
</evidence>
<dbReference type="EC" id="2.7.13.3" evidence="3"/>
<dbReference type="PANTHER" id="PTHR45436">
    <property type="entry name" value="SENSOR HISTIDINE KINASE YKOH"/>
    <property type="match status" value="1"/>
</dbReference>
<dbReference type="Pfam" id="PF02518">
    <property type="entry name" value="HATPase_c"/>
    <property type="match status" value="1"/>
</dbReference>
<dbReference type="EMBL" id="JBFNQN010000004">
    <property type="protein sequence ID" value="MEW9264591.1"/>
    <property type="molecule type" value="Genomic_DNA"/>
</dbReference>
<reference evidence="14 15" key="1">
    <citation type="submission" date="2024-07" db="EMBL/GenBank/DDBJ databases">
        <authorList>
            <person name="Thanompreechachai J."/>
            <person name="Duangmal K."/>
        </authorList>
    </citation>
    <scope>NUCLEOTIDE SEQUENCE [LARGE SCALE GENOMIC DNA]</scope>
    <source>
        <strain evidence="14 15">KCTC 19886</strain>
    </source>
</reference>
<dbReference type="InterPro" id="IPR050428">
    <property type="entry name" value="TCS_sensor_his_kinase"/>
</dbReference>
<dbReference type="Gene3D" id="1.10.287.130">
    <property type="match status" value="1"/>
</dbReference>
<evidence type="ECO:0000256" key="11">
    <source>
        <dbReference type="SAM" id="Phobius"/>
    </source>
</evidence>
<dbReference type="Gene3D" id="3.30.565.10">
    <property type="entry name" value="Histidine kinase-like ATPase, C-terminal domain"/>
    <property type="match status" value="1"/>
</dbReference>
<dbReference type="SMART" id="SM00304">
    <property type="entry name" value="HAMP"/>
    <property type="match status" value="1"/>
</dbReference>
<keyword evidence="9" id="KW-0902">Two-component regulatory system</keyword>
<organism evidence="14 15">
    <name type="scientific">Kineococcus endophyticus</name>
    <dbReference type="NCBI Taxonomy" id="1181883"/>
    <lineage>
        <taxon>Bacteria</taxon>
        <taxon>Bacillati</taxon>
        <taxon>Actinomycetota</taxon>
        <taxon>Actinomycetes</taxon>
        <taxon>Kineosporiales</taxon>
        <taxon>Kineosporiaceae</taxon>
        <taxon>Kineococcus</taxon>
    </lineage>
</organism>
<keyword evidence="6 11" id="KW-0812">Transmembrane</keyword>
<keyword evidence="10 11" id="KW-0472">Membrane</keyword>
<dbReference type="PROSITE" id="PS50109">
    <property type="entry name" value="HIS_KIN"/>
    <property type="match status" value="1"/>
</dbReference>
<protein>
    <recommendedName>
        <fullName evidence="3">histidine kinase</fullName>
        <ecNumber evidence="3">2.7.13.3</ecNumber>
    </recommendedName>
</protein>
<sequence length="464" mass="48462">MRRRLVASYLVLVAVALVLFTVPVAASSASLLRQTLEETAEREARLFVPLTLRTDAAAATAVTDRTRDFRQATGSVVRLVQAADRDRADAQVQAAFAGRTTSPRWGAAADLDPDVPGRRAVSVVVPAVQDGRVVAVVQVVAPADDVERRIRDIWVFRLGVGGAVLVLAGGLAVLLAGTLVRPLRRLEAVAARHGRGDLSARAPVGGPPEIATLARTLNDGAARTSALLDSQRAFTADASHQLRTPLTALRLQVDNLRESVRDSASDPSLVEALDEGFDGVDAELARMSGLVGSLLTLARAESGATAPVGVDLAAVVRGRVASWRAAADDAGLLLHVDRPDALPGPVAATPGTVEQVLDNVLDNAVSVSPRGSRITLSARRRDGDVELRVDDEGPGLPAPERARAFDRFWQAPGRRHGSGLGLAVVRRLVEHDGGSVDLTTAPGGGLSVVLRWPGAGAGAGRPEG</sequence>
<dbReference type="SMART" id="SM00387">
    <property type="entry name" value="HATPase_c"/>
    <property type="match status" value="1"/>
</dbReference>
<feature type="domain" description="Histidine kinase" evidence="12">
    <location>
        <begin position="237"/>
        <end position="456"/>
    </location>
</feature>
<comment type="catalytic activity">
    <reaction evidence="1">
        <text>ATP + protein L-histidine = ADP + protein N-phospho-L-histidine.</text>
        <dbReference type="EC" id="2.7.13.3"/>
    </reaction>
</comment>
<evidence type="ECO:0000256" key="8">
    <source>
        <dbReference type="ARBA" id="ARBA00022989"/>
    </source>
</evidence>
<gene>
    <name evidence="14" type="ORF">AB1207_07520</name>
</gene>
<evidence type="ECO:0000256" key="9">
    <source>
        <dbReference type="ARBA" id="ARBA00023012"/>
    </source>
</evidence>
<proteinExistence type="predicted"/>
<keyword evidence="4" id="KW-0597">Phosphoprotein</keyword>
<feature type="transmembrane region" description="Helical" evidence="11">
    <location>
        <begin position="154"/>
        <end position="176"/>
    </location>
</feature>
<dbReference type="InterPro" id="IPR005467">
    <property type="entry name" value="His_kinase_dom"/>
</dbReference>
<dbReference type="Proteomes" id="UP001555826">
    <property type="component" value="Unassembled WGS sequence"/>
</dbReference>
<dbReference type="CDD" id="cd06225">
    <property type="entry name" value="HAMP"/>
    <property type="match status" value="1"/>
</dbReference>
<evidence type="ECO:0000256" key="7">
    <source>
        <dbReference type="ARBA" id="ARBA00022777"/>
    </source>
</evidence>
<evidence type="ECO:0000256" key="3">
    <source>
        <dbReference type="ARBA" id="ARBA00012438"/>
    </source>
</evidence>
<dbReference type="InterPro" id="IPR036097">
    <property type="entry name" value="HisK_dim/P_sf"/>
</dbReference>
<keyword evidence="8 11" id="KW-1133">Transmembrane helix</keyword>
<feature type="domain" description="HAMP" evidence="13">
    <location>
        <begin position="177"/>
        <end position="229"/>
    </location>
</feature>
<dbReference type="InterPro" id="IPR036890">
    <property type="entry name" value="HATPase_C_sf"/>
</dbReference>
<dbReference type="CDD" id="cd00075">
    <property type="entry name" value="HATPase"/>
    <property type="match status" value="1"/>
</dbReference>
<evidence type="ECO:0000256" key="5">
    <source>
        <dbReference type="ARBA" id="ARBA00022679"/>
    </source>
</evidence>
<dbReference type="GO" id="GO:0016301">
    <property type="term" value="F:kinase activity"/>
    <property type="evidence" value="ECO:0007669"/>
    <property type="project" value="UniProtKB-KW"/>
</dbReference>
<evidence type="ECO:0000256" key="6">
    <source>
        <dbReference type="ARBA" id="ARBA00022692"/>
    </source>
</evidence>
<dbReference type="SUPFAM" id="SSF158472">
    <property type="entry name" value="HAMP domain-like"/>
    <property type="match status" value="1"/>
</dbReference>
<evidence type="ECO:0000256" key="4">
    <source>
        <dbReference type="ARBA" id="ARBA00022553"/>
    </source>
</evidence>
<keyword evidence="5" id="KW-0808">Transferase</keyword>
<dbReference type="Pfam" id="PF00512">
    <property type="entry name" value="HisKA"/>
    <property type="match status" value="1"/>
</dbReference>
<dbReference type="InterPro" id="IPR003594">
    <property type="entry name" value="HATPase_dom"/>
</dbReference>
<evidence type="ECO:0000313" key="15">
    <source>
        <dbReference type="Proteomes" id="UP001555826"/>
    </source>
</evidence>
<accession>A0ABV3P4P3</accession>
<dbReference type="InterPro" id="IPR004358">
    <property type="entry name" value="Sig_transdc_His_kin-like_C"/>
</dbReference>
<dbReference type="InterPro" id="IPR003660">
    <property type="entry name" value="HAMP_dom"/>
</dbReference>
<evidence type="ECO:0000259" key="12">
    <source>
        <dbReference type="PROSITE" id="PS50109"/>
    </source>
</evidence>
<dbReference type="RefSeq" id="WP_367637341.1">
    <property type="nucleotide sequence ID" value="NZ_JBFNQN010000004.1"/>
</dbReference>
<dbReference type="SUPFAM" id="SSF47384">
    <property type="entry name" value="Homodimeric domain of signal transducing histidine kinase"/>
    <property type="match status" value="1"/>
</dbReference>
<dbReference type="PROSITE" id="PS50885">
    <property type="entry name" value="HAMP"/>
    <property type="match status" value="1"/>
</dbReference>
<dbReference type="SUPFAM" id="SSF55874">
    <property type="entry name" value="ATPase domain of HSP90 chaperone/DNA topoisomerase II/histidine kinase"/>
    <property type="match status" value="1"/>
</dbReference>
<evidence type="ECO:0000313" key="14">
    <source>
        <dbReference type="EMBL" id="MEW9264591.1"/>
    </source>
</evidence>